<evidence type="ECO:0000256" key="6">
    <source>
        <dbReference type="ARBA" id="ARBA00022598"/>
    </source>
</evidence>
<keyword evidence="8 12" id="KW-0067">ATP-binding</keyword>
<dbReference type="SUPFAM" id="SSF52374">
    <property type="entry name" value="Nucleotidylyl transferase"/>
    <property type="match status" value="1"/>
</dbReference>
<dbReference type="AlphaFoldDB" id="A0A9Q0MTM2"/>
<dbReference type="InterPro" id="IPR002306">
    <property type="entry name" value="Trp-tRNA-ligase"/>
</dbReference>
<evidence type="ECO:0000256" key="3">
    <source>
        <dbReference type="ARBA" id="ARBA00013161"/>
    </source>
</evidence>
<comment type="caution">
    <text evidence="13">The sequence shown here is derived from an EMBL/GenBank/DDBJ whole genome shotgun (WGS) entry which is preliminary data.</text>
</comment>
<evidence type="ECO:0000256" key="5">
    <source>
        <dbReference type="ARBA" id="ARBA00022490"/>
    </source>
</evidence>
<dbReference type="FunFam" id="1.10.240.10:FF:000003">
    <property type="entry name" value="Tryptophan--tRNA ligase, cytoplasmic"/>
    <property type="match status" value="1"/>
</dbReference>
<dbReference type="EC" id="6.1.1.2" evidence="3"/>
<dbReference type="OrthoDB" id="10261385at2759"/>
<keyword evidence="9 12" id="KW-0648">Protein biosynthesis</keyword>
<keyword evidence="7 12" id="KW-0547">Nucleotide-binding</keyword>
<dbReference type="GO" id="GO:0005524">
    <property type="term" value="F:ATP binding"/>
    <property type="evidence" value="ECO:0007669"/>
    <property type="project" value="UniProtKB-KW"/>
</dbReference>
<keyword evidence="10 12" id="KW-0030">Aminoacyl-tRNA synthetase</keyword>
<proteinExistence type="inferred from homology"/>
<dbReference type="Pfam" id="PF00579">
    <property type="entry name" value="tRNA-synt_1b"/>
    <property type="match status" value="1"/>
</dbReference>
<keyword evidence="14" id="KW-1185">Reference proteome</keyword>
<dbReference type="PRINTS" id="PR01039">
    <property type="entry name" value="TRNASYNTHTRP"/>
</dbReference>
<dbReference type="Gene3D" id="1.10.240.10">
    <property type="entry name" value="Tyrosyl-Transfer RNA Synthetase"/>
    <property type="match status" value="1"/>
</dbReference>
<dbReference type="FunFam" id="3.40.50.620:FF:000033">
    <property type="entry name" value="tryptophan--tRNA ligase, cytoplasmic"/>
    <property type="match status" value="1"/>
</dbReference>
<protein>
    <recommendedName>
        <fullName evidence="4">Tryptophan--tRNA ligase, cytoplasmic</fullName>
        <ecNumber evidence="3">6.1.1.2</ecNumber>
    </recommendedName>
    <alternativeName>
        <fullName evidence="11">Tryptophanyl-tRNA synthetase</fullName>
    </alternativeName>
</protein>
<dbReference type="PANTHER" id="PTHR10055">
    <property type="entry name" value="TRYPTOPHANYL-TRNA SYNTHETASE"/>
    <property type="match status" value="1"/>
</dbReference>
<dbReference type="GO" id="GO:0005737">
    <property type="term" value="C:cytoplasm"/>
    <property type="evidence" value="ECO:0007669"/>
    <property type="project" value="UniProtKB-SubCell"/>
</dbReference>
<dbReference type="InterPro" id="IPR002305">
    <property type="entry name" value="aa-tRNA-synth_Ic"/>
</dbReference>
<organism evidence="13 14">
    <name type="scientific">Pseudolycoriella hygida</name>
    <dbReference type="NCBI Taxonomy" id="35572"/>
    <lineage>
        <taxon>Eukaryota</taxon>
        <taxon>Metazoa</taxon>
        <taxon>Ecdysozoa</taxon>
        <taxon>Arthropoda</taxon>
        <taxon>Hexapoda</taxon>
        <taxon>Insecta</taxon>
        <taxon>Pterygota</taxon>
        <taxon>Neoptera</taxon>
        <taxon>Endopterygota</taxon>
        <taxon>Diptera</taxon>
        <taxon>Nematocera</taxon>
        <taxon>Sciaroidea</taxon>
        <taxon>Sciaridae</taxon>
        <taxon>Pseudolycoriella</taxon>
    </lineage>
</organism>
<evidence type="ECO:0000313" key="13">
    <source>
        <dbReference type="EMBL" id="KAJ6637796.1"/>
    </source>
</evidence>
<comment type="subcellular location">
    <subcellularLocation>
        <location evidence="1">Cytoplasm</location>
    </subcellularLocation>
</comment>
<dbReference type="NCBIfam" id="TIGR00233">
    <property type="entry name" value="trpS"/>
    <property type="match status" value="1"/>
</dbReference>
<keyword evidence="6 12" id="KW-0436">Ligase</keyword>
<evidence type="ECO:0000256" key="1">
    <source>
        <dbReference type="ARBA" id="ARBA00004496"/>
    </source>
</evidence>
<evidence type="ECO:0000256" key="12">
    <source>
        <dbReference type="RuleBase" id="RU363036"/>
    </source>
</evidence>
<evidence type="ECO:0000256" key="4">
    <source>
        <dbReference type="ARBA" id="ARBA00013782"/>
    </source>
</evidence>
<dbReference type="CDD" id="cd00806">
    <property type="entry name" value="TrpRS_core"/>
    <property type="match status" value="1"/>
</dbReference>
<evidence type="ECO:0000313" key="14">
    <source>
        <dbReference type="Proteomes" id="UP001151699"/>
    </source>
</evidence>
<dbReference type="Proteomes" id="UP001151699">
    <property type="component" value="Chromosome X"/>
</dbReference>
<dbReference type="EMBL" id="WJQU01000003">
    <property type="protein sequence ID" value="KAJ6637796.1"/>
    <property type="molecule type" value="Genomic_DNA"/>
</dbReference>
<evidence type="ECO:0000256" key="10">
    <source>
        <dbReference type="ARBA" id="ARBA00023146"/>
    </source>
</evidence>
<sequence>MSESASLIEKVEELKLDDDFVDPWNVTSSSDAGVDYDKLIERFGSSKVDAELLARFEKVAGQPVHHLIRRGIFFSHRDLNAILDMVEQGKKFYLYTGRGPSSESLHLGHLVPFIVTKWLQEVFDVPLVIQLTDDEKTLWKDLTVEQSMKLARENAKDIIAMGFDVNKTFIFSDLDFMGKCPAMYQNVIRIAKRVTFNQVRGIFGFGDMDPIGKIGFPPVQAAPSFSTTFPFIFGGKTVRCLIPCAIDQDPYFRMTRDVAPRIKLPKPALLHSKFFPALQGAKTKMSASDTNSAIFLTDTAKEIKTKINKHAFSGGQVTLEDQRRLGANTDIDVSYQLLRFFLPDDEQLENIRVAYSKGEMLSGEIKKLAIETLQPIVAEHQEQRKLVTEEVLDQFMSIRKLNF</sequence>
<reference evidence="13" key="1">
    <citation type="submission" date="2022-07" db="EMBL/GenBank/DDBJ databases">
        <authorList>
            <person name="Trinca V."/>
            <person name="Uliana J.V.C."/>
            <person name="Torres T.T."/>
            <person name="Ward R.J."/>
            <person name="Monesi N."/>
        </authorList>
    </citation>
    <scope>NUCLEOTIDE SEQUENCE</scope>
    <source>
        <strain evidence="13">HSMRA1968</strain>
        <tissue evidence="13">Whole embryos</tissue>
    </source>
</reference>
<dbReference type="Gene3D" id="3.40.50.620">
    <property type="entry name" value="HUPs"/>
    <property type="match status" value="1"/>
</dbReference>
<accession>A0A9Q0MTM2</accession>
<evidence type="ECO:0000256" key="11">
    <source>
        <dbReference type="ARBA" id="ARBA00030268"/>
    </source>
</evidence>
<keyword evidence="5" id="KW-0963">Cytoplasm</keyword>
<comment type="similarity">
    <text evidence="2 12">Belongs to the class-I aminoacyl-tRNA synthetase family.</text>
</comment>
<evidence type="ECO:0000256" key="8">
    <source>
        <dbReference type="ARBA" id="ARBA00022840"/>
    </source>
</evidence>
<dbReference type="PANTHER" id="PTHR10055:SF1">
    <property type="entry name" value="TRYPTOPHAN--TRNA LIGASE, CYTOPLASMIC"/>
    <property type="match status" value="1"/>
</dbReference>
<dbReference type="InterPro" id="IPR014729">
    <property type="entry name" value="Rossmann-like_a/b/a_fold"/>
</dbReference>
<gene>
    <name evidence="13" type="primary">WARS1</name>
    <name evidence="13" type="ORF">Bhyg_10527</name>
</gene>
<dbReference type="InterPro" id="IPR001412">
    <property type="entry name" value="aa-tRNA-synth_I_CS"/>
</dbReference>
<dbReference type="PROSITE" id="PS00178">
    <property type="entry name" value="AA_TRNA_LIGASE_I"/>
    <property type="match status" value="1"/>
</dbReference>
<name>A0A9Q0MTM2_9DIPT</name>
<evidence type="ECO:0000256" key="2">
    <source>
        <dbReference type="ARBA" id="ARBA00005594"/>
    </source>
</evidence>
<evidence type="ECO:0000256" key="9">
    <source>
        <dbReference type="ARBA" id="ARBA00022917"/>
    </source>
</evidence>
<dbReference type="GO" id="GO:0006436">
    <property type="term" value="P:tryptophanyl-tRNA aminoacylation"/>
    <property type="evidence" value="ECO:0007669"/>
    <property type="project" value="InterPro"/>
</dbReference>
<dbReference type="GO" id="GO:0004830">
    <property type="term" value="F:tryptophan-tRNA ligase activity"/>
    <property type="evidence" value="ECO:0007669"/>
    <property type="project" value="UniProtKB-EC"/>
</dbReference>
<evidence type="ECO:0000256" key="7">
    <source>
        <dbReference type="ARBA" id="ARBA00022741"/>
    </source>
</evidence>